<dbReference type="EMBL" id="BK059106">
    <property type="protein sequence ID" value="DAE31316.1"/>
    <property type="molecule type" value="Genomic_DNA"/>
</dbReference>
<name>A0A8S5RK09_9VIRU</name>
<organism evidence="1">
    <name type="scientific">virus sp. ctHG14</name>
    <dbReference type="NCBI Taxonomy" id="2827626"/>
    <lineage>
        <taxon>Viruses</taxon>
    </lineage>
</organism>
<sequence length="137" mass="16018">MAQNQWVIDLESKVLSLVKGKTYNKLKKRYPQIMYTTSSISNDSQRNFPCVYVHELGGSEANSDLERTRINTIVAGFQIEVYSNTSQLDCRTIMAEIMDCLKKLMFDVKMSPYADNQSPIYRYVARFERTFDWNDIF</sequence>
<accession>A0A8S5RK09</accession>
<evidence type="ECO:0000313" key="1">
    <source>
        <dbReference type="EMBL" id="DAE31316.1"/>
    </source>
</evidence>
<reference evidence="1" key="1">
    <citation type="journal article" date="2021" name="Proc. Natl. Acad. Sci. U.S.A.">
        <title>A Catalog of Tens of Thousands of Viruses from Human Metagenomes Reveals Hidden Associations with Chronic Diseases.</title>
        <authorList>
            <person name="Tisza M.J."/>
            <person name="Buck C.B."/>
        </authorList>
    </citation>
    <scope>NUCLEOTIDE SEQUENCE</scope>
    <source>
        <strain evidence="1">CtHG14</strain>
    </source>
</reference>
<proteinExistence type="predicted"/>
<protein>
    <submittedName>
        <fullName evidence="1">PORTAL PROTEIN, 15 PROTEIN, HEAD PROTEIN, VIRAL INFECTION, TAILED.2A</fullName>
    </submittedName>
</protein>